<evidence type="ECO:0000256" key="3">
    <source>
        <dbReference type="RuleBase" id="RU363019"/>
    </source>
</evidence>
<evidence type="ECO:0000256" key="2">
    <source>
        <dbReference type="ARBA" id="ARBA00007365"/>
    </source>
</evidence>
<keyword evidence="6" id="KW-1185">Reference proteome</keyword>
<dbReference type="EMBL" id="CP070496">
    <property type="protein sequence ID" value="QSB07021.1"/>
    <property type="molecule type" value="Genomic_DNA"/>
</dbReference>
<organism evidence="5 6">
    <name type="scientific">Natronoglycomyces albus</name>
    <dbReference type="NCBI Taxonomy" id="2811108"/>
    <lineage>
        <taxon>Bacteria</taxon>
        <taxon>Bacillati</taxon>
        <taxon>Actinomycetota</taxon>
        <taxon>Actinomycetes</taxon>
        <taxon>Glycomycetales</taxon>
        <taxon>Glycomycetaceae</taxon>
        <taxon>Natronoglycomyces</taxon>
    </lineage>
</organism>
<dbReference type="EC" id="5.2.1.8" evidence="3"/>
<sequence>MQTMTIQTNLGTIAADVDTAAAPCTSSSFTFLAEQNYYDDTRCHRLTTDGIFVLQCGDPNTQGGIGDDAGSGGPGYQFPEENLPEDAENNYPAGTLAMANAGPDTTGSQFFLVYDDTTLPADYTIVGTITEGLDIVEGVAADGVIPDSGMAPTDGQPETEVIIESLTMSDIS</sequence>
<dbReference type="GO" id="GO:0003755">
    <property type="term" value="F:peptidyl-prolyl cis-trans isomerase activity"/>
    <property type="evidence" value="ECO:0007669"/>
    <property type="project" value="UniProtKB-UniRule"/>
</dbReference>
<accession>A0A895XMZ3</accession>
<evidence type="ECO:0000313" key="6">
    <source>
        <dbReference type="Proteomes" id="UP000662939"/>
    </source>
</evidence>
<dbReference type="PANTHER" id="PTHR45625">
    <property type="entry name" value="PEPTIDYL-PROLYL CIS-TRANS ISOMERASE-RELATED"/>
    <property type="match status" value="1"/>
</dbReference>
<dbReference type="PANTHER" id="PTHR45625:SF3">
    <property type="entry name" value="PEPTIDYL-PROLYL CIS-TRANS ISOMERASE B-RELATED"/>
    <property type="match status" value="1"/>
</dbReference>
<name>A0A895XMZ3_9ACTN</name>
<dbReference type="PRINTS" id="PR00153">
    <property type="entry name" value="CSAPPISMRASE"/>
</dbReference>
<dbReference type="InterPro" id="IPR044666">
    <property type="entry name" value="Cyclophilin_A-like"/>
</dbReference>
<evidence type="ECO:0000313" key="5">
    <source>
        <dbReference type="EMBL" id="QSB07021.1"/>
    </source>
</evidence>
<protein>
    <recommendedName>
        <fullName evidence="3">Peptidyl-prolyl cis-trans isomerase</fullName>
        <shortName evidence="3">PPIase</shortName>
        <ecNumber evidence="3">5.2.1.8</ecNumber>
    </recommendedName>
</protein>
<comment type="similarity">
    <text evidence="2 3">Belongs to the cyclophilin-type PPIase family.</text>
</comment>
<dbReference type="InterPro" id="IPR002130">
    <property type="entry name" value="Cyclophilin-type_PPIase_dom"/>
</dbReference>
<gene>
    <name evidence="5" type="ORF">JQS30_09220</name>
</gene>
<dbReference type="Pfam" id="PF00160">
    <property type="entry name" value="Pro_isomerase"/>
    <property type="match status" value="1"/>
</dbReference>
<keyword evidence="3 5" id="KW-0413">Isomerase</keyword>
<feature type="domain" description="PPIase cyclophilin-type" evidence="4">
    <location>
        <begin position="1"/>
        <end position="168"/>
    </location>
</feature>
<proteinExistence type="inferred from homology"/>
<dbReference type="InterPro" id="IPR024936">
    <property type="entry name" value="Cyclophilin-type_PPIase"/>
</dbReference>
<keyword evidence="3" id="KW-0697">Rotamase</keyword>
<reference evidence="5" key="1">
    <citation type="submission" date="2021-02" db="EMBL/GenBank/DDBJ databases">
        <title>Natronoglycomyces albus gen. nov., sp. nov, a haloalkaliphilic actinobacterium from a soda solonchak soil.</title>
        <authorList>
            <person name="Sorokin D.Y."/>
            <person name="Khijniak T.V."/>
            <person name="Zakharycheva A.P."/>
            <person name="Boueva O.V."/>
            <person name="Ariskina E.V."/>
            <person name="Hahnke R.L."/>
            <person name="Bunk B."/>
            <person name="Sproer C."/>
            <person name="Schumann P."/>
            <person name="Evtushenko L.I."/>
            <person name="Kublanov I.V."/>
        </authorList>
    </citation>
    <scope>NUCLEOTIDE SEQUENCE</scope>
    <source>
        <strain evidence="5">DSM 106290</strain>
    </source>
</reference>
<dbReference type="InterPro" id="IPR029000">
    <property type="entry name" value="Cyclophilin-like_dom_sf"/>
</dbReference>
<dbReference type="AlphaFoldDB" id="A0A895XMZ3"/>
<dbReference type="KEGG" id="nav:JQS30_09220"/>
<dbReference type="SUPFAM" id="SSF50891">
    <property type="entry name" value="Cyclophilin-like"/>
    <property type="match status" value="1"/>
</dbReference>
<comment type="catalytic activity">
    <reaction evidence="3">
        <text>[protein]-peptidylproline (omega=180) = [protein]-peptidylproline (omega=0)</text>
        <dbReference type="Rhea" id="RHEA:16237"/>
        <dbReference type="Rhea" id="RHEA-COMP:10747"/>
        <dbReference type="Rhea" id="RHEA-COMP:10748"/>
        <dbReference type="ChEBI" id="CHEBI:83833"/>
        <dbReference type="ChEBI" id="CHEBI:83834"/>
        <dbReference type="EC" id="5.2.1.8"/>
    </reaction>
</comment>
<dbReference type="CDD" id="cd00317">
    <property type="entry name" value="cyclophilin"/>
    <property type="match status" value="1"/>
</dbReference>
<dbReference type="Gene3D" id="2.40.100.10">
    <property type="entry name" value="Cyclophilin-like"/>
    <property type="match status" value="1"/>
</dbReference>
<dbReference type="PIRSF" id="PIRSF001467">
    <property type="entry name" value="Peptidylpro_ismrse"/>
    <property type="match status" value="1"/>
</dbReference>
<dbReference type="PROSITE" id="PS50072">
    <property type="entry name" value="CSA_PPIASE_2"/>
    <property type="match status" value="1"/>
</dbReference>
<dbReference type="Proteomes" id="UP000662939">
    <property type="component" value="Chromosome"/>
</dbReference>
<evidence type="ECO:0000259" key="4">
    <source>
        <dbReference type="PROSITE" id="PS50072"/>
    </source>
</evidence>
<comment type="function">
    <text evidence="1 3">PPIases accelerate the folding of proteins. It catalyzes the cis-trans isomerization of proline imidic peptide bonds in oligopeptides.</text>
</comment>
<evidence type="ECO:0000256" key="1">
    <source>
        <dbReference type="ARBA" id="ARBA00002388"/>
    </source>
</evidence>